<dbReference type="GO" id="GO:0008410">
    <property type="term" value="F:CoA-transferase activity"/>
    <property type="evidence" value="ECO:0007669"/>
    <property type="project" value="InterPro"/>
</dbReference>
<sequence>MAKICSSADAVKLIADGMSLMIGGFLAVGTPENLIDALVAQGTRGLTVIANDTGFPGKGIGKLQDTKQIAKLYASYIGAHPETGRCMHSGAMEVILTPQGTLAEQIRAGGAGLGGFLTPTGVGTVVAKGKEEITIKGKTYLLELPLSADVALIKAYRADTAGNLIYRRSARNFNPIMAMGAGLVIAEVEEIVAVGTFDPDAVMTPGIFIDYLVKEESQHA</sequence>
<dbReference type="OrthoDB" id="9777193at2"/>
<comment type="similarity">
    <text evidence="1">Belongs to the 3-oxoacid CoA-transferase subunit A family.</text>
</comment>
<dbReference type="Pfam" id="PF01144">
    <property type="entry name" value="CoA_trans"/>
    <property type="match status" value="1"/>
</dbReference>
<accession>A0A3G1KX27</accession>
<gene>
    <name evidence="3" type="ORF">DCMF_21075</name>
</gene>
<organism evidence="3 4">
    <name type="scientific">Formimonas warabiya</name>
    <dbReference type="NCBI Taxonomy" id="1761012"/>
    <lineage>
        <taxon>Bacteria</taxon>
        <taxon>Bacillati</taxon>
        <taxon>Bacillota</taxon>
        <taxon>Clostridia</taxon>
        <taxon>Eubacteriales</taxon>
        <taxon>Peptococcaceae</taxon>
        <taxon>Candidatus Formimonas</taxon>
    </lineage>
</organism>
<dbReference type="KEGG" id="fwa:DCMF_21075"/>
<reference evidence="3 4" key="1">
    <citation type="submission" date="2016-10" db="EMBL/GenBank/DDBJ databases">
        <title>Complete Genome Sequence of Peptococcaceae strain DCMF.</title>
        <authorList>
            <person name="Edwards R.J."/>
            <person name="Holland S.I."/>
            <person name="Deshpande N.P."/>
            <person name="Wong Y.K."/>
            <person name="Ertan H."/>
            <person name="Manefield M."/>
            <person name="Russell T.L."/>
            <person name="Lee M.J."/>
        </authorList>
    </citation>
    <scope>NUCLEOTIDE SEQUENCE [LARGE SCALE GENOMIC DNA]</scope>
    <source>
        <strain evidence="3 4">DCMF</strain>
    </source>
</reference>
<dbReference type="EMBL" id="CP017634">
    <property type="protein sequence ID" value="ATW26919.1"/>
    <property type="molecule type" value="Genomic_DNA"/>
</dbReference>
<proteinExistence type="inferred from homology"/>
<dbReference type="Gene3D" id="3.40.1080.10">
    <property type="entry name" value="Glutaconate Coenzyme A-transferase"/>
    <property type="match status" value="1"/>
</dbReference>
<name>A0A3G1KX27_FORW1</name>
<evidence type="ECO:0000313" key="3">
    <source>
        <dbReference type="EMBL" id="ATW26919.1"/>
    </source>
</evidence>
<keyword evidence="4" id="KW-1185">Reference proteome</keyword>
<evidence type="ECO:0000256" key="1">
    <source>
        <dbReference type="ARBA" id="ARBA00005612"/>
    </source>
</evidence>
<dbReference type="InterPro" id="IPR004165">
    <property type="entry name" value="CoA_trans_fam_I"/>
</dbReference>
<dbReference type="PANTHER" id="PTHR13707">
    <property type="entry name" value="KETOACID-COENZYME A TRANSFERASE"/>
    <property type="match status" value="1"/>
</dbReference>
<dbReference type="RefSeq" id="WP_148136249.1">
    <property type="nucleotide sequence ID" value="NZ_CP017634.1"/>
</dbReference>
<dbReference type="NCBIfam" id="TIGR02429">
    <property type="entry name" value="pcaI_scoA_fam"/>
    <property type="match status" value="1"/>
</dbReference>
<protein>
    <submittedName>
        <fullName evidence="3">Branched-chain amino acid dehydrogenase</fullName>
    </submittedName>
</protein>
<keyword evidence="2" id="KW-0808">Transferase</keyword>
<dbReference type="PANTHER" id="PTHR13707:SF60">
    <property type="entry name" value="ACETATE COA-TRANSFERASE SUBUNIT ALPHA"/>
    <property type="match status" value="1"/>
</dbReference>
<dbReference type="SUPFAM" id="SSF100950">
    <property type="entry name" value="NagB/RpiA/CoA transferase-like"/>
    <property type="match status" value="1"/>
</dbReference>
<dbReference type="SMART" id="SM00882">
    <property type="entry name" value="CoA_trans"/>
    <property type="match status" value="1"/>
</dbReference>
<dbReference type="InterPro" id="IPR037171">
    <property type="entry name" value="NagB/RpiA_transferase-like"/>
</dbReference>
<dbReference type="InterPro" id="IPR012792">
    <property type="entry name" value="3-oxoacid_CoA-transf_A"/>
</dbReference>
<dbReference type="InterPro" id="IPR004163">
    <property type="entry name" value="CoA_transf_BS"/>
</dbReference>
<evidence type="ECO:0000256" key="2">
    <source>
        <dbReference type="ARBA" id="ARBA00022679"/>
    </source>
</evidence>
<evidence type="ECO:0000313" key="4">
    <source>
        <dbReference type="Proteomes" id="UP000323521"/>
    </source>
</evidence>
<dbReference type="AlphaFoldDB" id="A0A3G1KX27"/>
<dbReference type="Proteomes" id="UP000323521">
    <property type="component" value="Chromosome"/>
</dbReference>
<dbReference type="PROSITE" id="PS01273">
    <property type="entry name" value="COA_TRANSF_1"/>
    <property type="match status" value="1"/>
</dbReference>